<dbReference type="GO" id="GO:0019386">
    <property type="term" value="P:methanogenesis, from carbon dioxide"/>
    <property type="evidence" value="ECO:0007669"/>
    <property type="project" value="UniProtKB-UniRule"/>
</dbReference>
<comment type="pathway">
    <text evidence="10">One-carbon metabolism; methanogenesis from CO(2); methyl-coenzyme M from 5,10-methylene-5,6,7,8-tetrahydromethanopterin: step 2/2.</text>
</comment>
<dbReference type="EMBL" id="CP003362">
    <property type="protein sequence ID" value="AGB50257.1"/>
    <property type="molecule type" value="Genomic_DNA"/>
</dbReference>
<name>L0KXS0_METHD</name>
<dbReference type="GeneID" id="14406604"/>
<accession>L0KXS0</accession>
<keyword evidence="8 10" id="KW-0484">Methanogenesis</keyword>
<keyword evidence="13" id="KW-1185">Reference proteome</keyword>
<evidence type="ECO:0000256" key="4">
    <source>
        <dbReference type="ARBA" id="ARBA00022679"/>
    </source>
</evidence>
<sequence length="77" mass="8364">MAEQLEYDKGVPMVISPQMGPIDNVVADIRARAQLIARNQKLDSGVSATGFIGFAAGFIFAILMAVVLPLIIWQVIY</sequence>
<evidence type="ECO:0000256" key="2">
    <source>
        <dbReference type="ARBA" id="ARBA00022563"/>
    </source>
</evidence>
<reference evidence="13" key="1">
    <citation type="submission" date="2012-02" db="EMBL/GenBank/DDBJ databases">
        <title>Complete sequence of chromosome of Methanomethylovorans hollandica DSM 15978.</title>
        <authorList>
            <person name="Lucas S."/>
            <person name="Copeland A."/>
            <person name="Lapidus A."/>
            <person name="Glavina del Rio T."/>
            <person name="Dalin E."/>
            <person name="Tice H."/>
            <person name="Bruce D."/>
            <person name="Goodwin L."/>
            <person name="Pitluck S."/>
            <person name="Peters L."/>
            <person name="Mikhailova N."/>
            <person name="Held B."/>
            <person name="Kyrpides N."/>
            <person name="Mavromatis K."/>
            <person name="Ivanova N."/>
            <person name="Brettin T."/>
            <person name="Detter J.C."/>
            <person name="Han C."/>
            <person name="Larimer F."/>
            <person name="Land M."/>
            <person name="Hauser L."/>
            <person name="Markowitz V."/>
            <person name="Cheng J.-F."/>
            <person name="Hugenholtz P."/>
            <person name="Woyke T."/>
            <person name="Wu D."/>
            <person name="Spring S."/>
            <person name="Schroeder M."/>
            <person name="Brambilla E."/>
            <person name="Klenk H.-P."/>
            <person name="Eisen J.A."/>
        </authorList>
    </citation>
    <scope>NUCLEOTIDE SEQUENCE [LARGE SCALE GENOMIC DNA]</scope>
    <source>
        <strain evidence="13">DSM 15978 / NBRC 107637 / DMS1</strain>
    </source>
</reference>
<dbReference type="GO" id="GO:0032259">
    <property type="term" value="P:methylation"/>
    <property type="evidence" value="ECO:0007669"/>
    <property type="project" value="UniProtKB-KW"/>
</dbReference>
<dbReference type="GO" id="GO:0030269">
    <property type="term" value="F:tetrahydromethanopterin S-methyltransferase activity"/>
    <property type="evidence" value="ECO:0007669"/>
    <property type="project" value="UniProtKB-UniRule"/>
</dbReference>
<dbReference type="InterPro" id="IPR013347">
    <property type="entry name" value="MeTrfase_F_su"/>
</dbReference>
<dbReference type="Pfam" id="PF09472">
    <property type="entry name" value="MtrF"/>
    <property type="match status" value="1"/>
</dbReference>
<evidence type="ECO:0000256" key="8">
    <source>
        <dbReference type="ARBA" id="ARBA00022994"/>
    </source>
</evidence>
<protein>
    <recommendedName>
        <fullName evidence="10">Tetrahydromethanopterin S-methyltransferase subunit F</fullName>
        <ecNumber evidence="10">7.2.1.4</ecNumber>
    </recommendedName>
    <alternativeName>
        <fullName evidence="10">N5-methyltetrahydromethanopterin--coenzyme M methyltransferase subunit F</fullName>
    </alternativeName>
</protein>
<evidence type="ECO:0000256" key="9">
    <source>
        <dbReference type="ARBA" id="ARBA00023136"/>
    </source>
</evidence>
<keyword evidence="7 10" id="KW-1133">Transmembrane helix</keyword>
<evidence type="ECO:0000313" key="13">
    <source>
        <dbReference type="Proteomes" id="UP000010866"/>
    </source>
</evidence>
<comment type="similarity">
    <text evidence="10">Belongs to the MtrF family.</text>
</comment>
<keyword evidence="3 10" id="KW-0489">Methyltransferase</keyword>
<organism evidence="12 13">
    <name type="scientific">Methanomethylovorans hollandica (strain DSM 15978 / NBRC 107637 / DMS1)</name>
    <dbReference type="NCBI Taxonomy" id="867904"/>
    <lineage>
        <taxon>Archaea</taxon>
        <taxon>Methanobacteriati</taxon>
        <taxon>Methanobacteriota</taxon>
        <taxon>Stenosarchaea group</taxon>
        <taxon>Methanomicrobia</taxon>
        <taxon>Methanosarcinales</taxon>
        <taxon>Methanosarcinaceae</taxon>
        <taxon>Methanomethylovorans</taxon>
    </lineage>
</organism>
<evidence type="ECO:0000256" key="10">
    <source>
        <dbReference type="HAMAP-Rule" id="MF_01099"/>
    </source>
</evidence>
<evidence type="ECO:0000313" key="12">
    <source>
        <dbReference type="EMBL" id="AGB50257.1"/>
    </source>
</evidence>
<dbReference type="HOGENOM" id="CLU_188097_0_0_2"/>
<dbReference type="NCBIfam" id="NF009776">
    <property type="entry name" value="PRK13275.1"/>
    <property type="match status" value="1"/>
</dbReference>
<gene>
    <name evidence="10" type="primary">mtrF</name>
    <name evidence="12" type="ordered locus">Metho_2091</name>
</gene>
<evidence type="ECO:0000256" key="3">
    <source>
        <dbReference type="ARBA" id="ARBA00022603"/>
    </source>
</evidence>
<dbReference type="HAMAP" id="MF_01099">
    <property type="entry name" value="MtrF"/>
    <property type="match status" value="1"/>
</dbReference>
<evidence type="ECO:0000256" key="7">
    <source>
        <dbReference type="ARBA" id="ARBA00022989"/>
    </source>
</evidence>
<comment type="subcellular location">
    <subcellularLocation>
        <location evidence="10">Cell membrane</location>
        <topology evidence="10">Single-pass membrane protein</topology>
    </subcellularLocation>
</comment>
<feature type="domain" description="Tetrahydromethanopterin S-methyltransferase F subunit" evidence="11">
    <location>
        <begin position="10"/>
        <end position="72"/>
    </location>
</feature>
<dbReference type="RefSeq" id="WP_015325422.1">
    <property type="nucleotide sequence ID" value="NC_019977.1"/>
</dbReference>
<comment type="catalytic activity">
    <reaction evidence="10">
        <text>5-methyl-5,6,7,8-tetrahydromethanopterin + coenzyme M + 2 Na(+)(in) = 5,6,7,8-tetrahydromethanopterin + methyl-coenzyme M + 2 Na(+)(out)</text>
        <dbReference type="Rhea" id="RHEA:53492"/>
        <dbReference type="ChEBI" id="CHEBI:29101"/>
        <dbReference type="ChEBI" id="CHEBI:58103"/>
        <dbReference type="ChEBI" id="CHEBI:58116"/>
        <dbReference type="ChEBI" id="CHEBI:58286"/>
        <dbReference type="ChEBI" id="CHEBI:58319"/>
        <dbReference type="EC" id="7.2.1.4"/>
    </reaction>
</comment>
<dbReference type="OrthoDB" id="74731at2157"/>
<comment type="subunit">
    <text evidence="10">The complex is composed of 8 subunits; MtrA, MtrB, MtrC, MtrD, MtrE, MtrF, MtrG and MtrH.</text>
</comment>
<dbReference type="GO" id="GO:0005886">
    <property type="term" value="C:plasma membrane"/>
    <property type="evidence" value="ECO:0007669"/>
    <property type="project" value="UniProtKB-SubCell"/>
</dbReference>
<dbReference type="Proteomes" id="UP000010866">
    <property type="component" value="Chromosome"/>
</dbReference>
<keyword evidence="2 10" id="KW-0554">One-carbon metabolism</keyword>
<dbReference type="AlphaFoldDB" id="L0KXS0"/>
<keyword evidence="4 10" id="KW-0808">Transferase</keyword>
<proteinExistence type="inferred from homology"/>
<evidence type="ECO:0000259" key="11">
    <source>
        <dbReference type="Pfam" id="PF09472"/>
    </source>
</evidence>
<dbReference type="STRING" id="867904.Metho_2091"/>
<keyword evidence="9 10" id="KW-0472">Membrane</keyword>
<evidence type="ECO:0000256" key="6">
    <source>
        <dbReference type="ARBA" id="ARBA00022967"/>
    </source>
</evidence>
<evidence type="ECO:0000256" key="5">
    <source>
        <dbReference type="ARBA" id="ARBA00022692"/>
    </source>
</evidence>
<comment type="function">
    <text evidence="10">Part of a complex that catalyzes the formation of methyl-coenzyme M and tetrahydromethanopterin from coenzyme M and methyl-tetrahydromethanopterin. This is an energy-conserving, sodium-ion translocating step.</text>
</comment>
<keyword evidence="1 10" id="KW-1003">Cell membrane</keyword>
<dbReference type="NCBIfam" id="TIGR02507">
    <property type="entry name" value="MtrF"/>
    <property type="match status" value="1"/>
</dbReference>
<dbReference type="PIRSF" id="PIRSF006523">
    <property type="entry name" value="MtrF"/>
    <property type="match status" value="1"/>
</dbReference>
<keyword evidence="6 10" id="KW-1278">Translocase</keyword>
<dbReference type="UniPathway" id="UPA00640">
    <property type="reaction ID" value="UER00698"/>
</dbReference>
<keyword evidence="5 10" id="KW-0812">Transmembrane</keyword>
<evidence type="ECO:0000256" key="1">
    <source>
        <dbReference type="ARBA" id="ARBA00022475"/>
    </source>
</evidence>
<feature type="transmembrane region" description="Helical" evidence="10">
    <location>
        <begin position="51"/>
        <end position="73"/>
    </location>
</feature>
<dbReference type="InterPro" id="IPR011307">
    <property type="entry name" value="MeTrfase_F"/>
</dbReference>
<dbReference type="GO" id="GO:0006730">
    <property type="term" value="P:one-carbon metabolic process"/>
    <property type="evidence" value="ECO:0007669"/>
    <property type="project" value="UniProtKB-UniRule"/>
</dbReference>
<dbReference type="KEGG" id="mhz:Metho_2091"/>
<dbReference type="EC" id="7.2.1.4" evidence="10"/>